<dbReference type="HOGENOM" id="CLU_070764_4_1_10"/>
<dbReference type="RefSeq" id="WP_015693776.1">
    <property type="nucleotide sequence ID" value="NC_016940.1"/>
</dbReference>
<evidence type="ECO:0000256" key="4">
    <source>
        <dbReference type="ARBA" id="ARBA00022643"/>
    </source>
</evidence>
<feature type="domain" description="Nitroreductase" evidence="7">
    <location>
        <begin position="7"/>
        <end position="183"/>
    </location>
</feature>
<evidence type="ECO:0000313" key="9">
    <source>
        <dbReference type="Proteomes" id="UP000007519"/>
    </source>
</evidence>
<dbReference type="Proteomes" id="UP000007519">
    <property type="component" value="Chromosome"/>
</dbReference>
<gene>
    <name evidence="8" type="ordered locus">SGRA_3457</name>
</gene>
<name>H6L1V4_SAPGL</name>
<sequence length="207" mass="22937">MSLVENLKWRYATKKFDASKKIAAETLEEIKTAIQLSASSYGLQLYKIIDVQDPELRKKLQAAAWGQSQIVDASQLFVFTTPTTLTAEHIEEFIQLTADTRGLDPAVLNDYSDFMKGALLKQTEEGAKSWMAKQTYIALGNLLAAAAELKVDACPMEGFDAAQFDEILGLEGWTTSVIATLGYRHEEDGLQHAAKVRKAKSVLFETK</sequence>
<dbReference type="eggNOG" id="COG0778">
    <property type="taxonomic scope" value="Bacteria"/>
</dbReference>
<keyword evidence="5" id="KW-0521">NADP</keyword>
<keyword evidence="3" id="KW-0285">Flavoprotein</keyword>
<keyword evidence="6" id="KW-0560">Oxidoreductase</keyword>
<dbReference type="GO" id="GO:0016491">
    <property type="term" value="F:oxidoreductase activity"/>
    <property type="evidence" value="ECO:0007669"/>
    <property type="project" value="UniProtKB-KW"/>
</dbReference>
<evidence type="ECO:0000256" key="2">
    <source>
        <dbReference type="ARBA" id="ARBA00007118"/>
    </source>
</evidence>
<comment type="cofactor">
    <cofactor evidence="1">
        <name>FMN</name>
        <dbReference type="ChEBI" id="CHEBI:58210"/>
    </cofactor>
</comment>
<evidence type="ECO:0000256" key="1">
    <source>
        <dbReference type="ARBA" id="ARBA00001917"/>
    </source>
</evidence>
<comment type="similarity">
    <text evidence="2">Belongs to the nitroreductase family.</text>
</comment>
<dbReference type="Gene3D" id="3.40.109.10">
    <property type="entry name" value="NADH Oxidase"/>
    <property type="match status" value="1"/>
</dbReference>
<dbReference type="Pfam" id="PF00881">
    <property type="entry name" value="Nitroreductase"/>
    <property type="match status" value="1"/>
</dbReference>
<proteinExistence type="inferred from homology"/>
<dbReference type="KEGG" id="sgn:SGRA_3457"/>
<evidence type="ECO:0000313" key="8">
    <source>
        <dbReference type="EMBL" id="AFC26182.1"/>
    </source>
</evidence>
<evidence type="ECO:0000259" key="7">
    <source>
        <dbReference type="Pfam" id="PF00881"/>
    </source>
</evidence>
<dbReference type="SUPFAM" id="SSF55469">
    <property type="entry name" value="FMN-dependent nitroreductase-like"/>
    <property type="match status" value="1"/>
</dbReference>
<dbReference type="PANTHER" id="PTHR43673">
    <property type="entry name" value="NAD(P)H NITROREDUCTASE YDGI-RELATED"/>
    <property type="match status" value="1"/>
</dbReference>
<dbReference type="AlphaFoldDB" id="H6L1V4"/>
<evidence type="ECO:0000256" key="6">
    <source>
        <dbReference type="ARBA" id="ARBA00023002"/>
    </source>
</evidence>
<accession>H6L1V4</accession>
<dbReference type="InterPro" id="IPR033878">
    <property type="entry name" value="NfsB-like"/>
</dbReference>
<keyword evidence="9" id="KW-1185">Reference proteome</keyword>
<reference evidence="8 9" key="1">
    <citation type="journal article" date="2012" name="Stand. Genomic Sci.">
        <title>Complete genome sequencing and analysis of Saprospira grandis str. Lewin, a predatory marine bacterium.</title>
        <authorList>
            <person name="Saw J.H."/>
            <person name="Yuryev A."/>
            <person name="Kanbe M."/>
            <person name="Hou S."/>
            <person name="Young A.G."/>
            <person name="Aizawa S."/>
            <person name="Alam M."/>
        </authorList>
    </citation>
    <scope>NUCLEOTIDE SEQUENCE [LARGE SCALE GENOMIC DNA]</scope>
    <source>
        <strain evidence="8 9">Lewin</strain>
    </source>
</reference>
<evidence type="ECO:0000256" key="3">
    <source>
        <dbReference type="ARBA" id="ARBA00022630"/>
    </source>
</evidence>
<evidence type="ECO:0000256" key="5">
    <source>
        <dbReference type="ARBA" id="ARBA00022857"/>
    </source>
</evidence>
<protein>
    <submittedName>
        <fullName evidence="8">Nitroreductase</fullName>
    </submittedName>
</protein>
<dbReference type="EMBL" id="CP002831">
    <property type="protein sequence ID" value="AFC26182.1"/>
    <property type="molecule type" value="Genomic_DNA"/>
</dbReference>
<dbReference type="STRING" id="984262.SGRA_3457"/>
<organism evidence="8 9">
    <name type="scientific">Saprospira grandis (strain Lewin)</name>
    <dbReference type="NCBI Taxonomy" id="984262"/>
    <lineage>
        <taxon>Bacteria</taxon>
        <taxon>Pseudomonadati</taxon>
        <taxon>Bacteroidota</taxon>
        <taxon>Saprospiria</taxon>
        <taxon>Saprospirales</taxon>
        <taxon>Saprospiraceae</taxon>
        <taxon>Saprospira</taxon>
    </lineage>
</organism>
<dbReference type="InterPro" id="IPR029479">
    <property type="entry name" value="Nitroreductase"/>
</dbReference>
<dbReference type="InterPro" id="IPR000415">
    <property type="entry name" value="Nitroreductase-like"/>
</dbReference>
<dbReference type="CDD" id="cd02149">
    <property type="entry name" value="NfsB-like"/>
    <property type="match status" value="1"/>
</dbReference>
<keyword evidence="4" id="KW-0288">FMN</keyword>
<dbReference type="OrthoDB" id="9809288at2"/>
<dbReference type="PANTHER" id="PTHR43673:SF2">
    <property type="entry name" value="NITROREDUCTASE"/>
    <property type="match status" value="1"/>
</dbReference>